<dbReference type="Proteomes" id="UP001626537">
    <property type="component" value="Chromosome"/>
</dbReference>
<dbReference type="InterPro" id="IPR006311">
    <property type="entry name" value="TAT_signal"/>
</dbReference>
<keyword evidence="1" id="KW-0472">Membrane</keyword>
<reference evidence="2 3" key="1">
    <citation type="submission" date="2023-10" db="EMBL/GenBank/DDBJ databases">
        <title>Two novel species belonging to the OM43/NOR5 clade.</title>
        <authorList>
            <person name="Park M."/>
        </authorList>
    </citation>
    <scope>NUCLEOTIDE SEQUENCE [LARGE SCALE GENOMIC DNA]</scope>
    <source>
        <strain evidence="2 3">IMCC43200</strain>
    </source>
</reference>
<evidence type="ECO:0000313" key="3">
    <source>
        <dbReference type="Proteomes" id="UP001626537"/>
    </source>
</evidence>
<protein>
    <recommendedName>
        <fullName evidence="4">Twin-arginine translocation signal domain-containing protein</fullName>
    </recommendedName>
</protein>
<proteinExistence type="predicted"/>
<dbReference type="RefSeq" id="WP_407346829.1">
    <property type="nucleotide sequence ID" value="NZ_CP136864.1"/>
</dbReference>
<evidence type="ECO:0008006" key="4">
    <source>
        <dbReference type="Google" id="ProtNLM"/>
    </source>
</evidence>
<dbReference type="EMBL" id="CP136864">
    <property type="protein sequence ID" value="WOJ92247.1"/>
    <property type="molecule type" value="Genomic_DNA"/>
</dbReference>
<keyword evidence="1" id="KW-1133">Transmembrane helix</keyword>
<dbReference type="PROSITE" id="PS51318">
    <property type="entry name" value="TAT"/>
    <property type="match status" value="1"/>
</dbReference>
<evidence type="ECO:0000256" key="1">
    <source>
        <dbReference type="SAM" id="Phobius"/>
    </source>
</evidence>
<accession>A0ABZ0HYC9</accession>
<name>A0ABZ0HYC9_9GAMM</name>
<gene>
    <name evidence="2" type="ORF">R0135_10655</name>
</gene>
<sequence length="61" mass="6243">MKQFDRALGMDASISQRDFLGSTLIGAGGALLAGASGPLAFSAYEFQRPRPAGVTAGQSLL</sequence>
<feature type="transmembrane region" description="Helical" evidence="1">
    <location>
        <begin position="20"/>
        <end position="41"/>
    </location>
</feature>
<keyword evidence="1" id="KW-0812">Transmembrane</keyword>
<evidence type="ECO:0000313" key="2">
    <source>
        <dbReference type="EMBL" id="WOJ92247.1"/>
    </source>
</evidence>
<organism evidence="2 3">
    <name type="scientific">Congregibacter variabilis</name>
    <dbReference type="NCBI Taxonomy" id="3081200"/>
    <lineage>
        <taxon>Bacteria</taxon>
        <taxon>Pseudomonadati</taxon>
        <taxon>Pseudomonadota</taxon>
        <taxon>Gammaproteobacteria</taxon>
        <taxon>Cellvibrionales</taxon>
        <taxon>Halieaceae</taxon>
        <taxon>Congregibacter</taxon>
    </lineage>
</organism>
<keyword evidence="3" id="KW-1185">Reference proteome</keyword>